<keyword evidence="10" id="KW-0520">NAD</keyword>
<dbReference type="Gene3D" id="1.20.1530.20">
    <property type="match status" value="1"/>
</dbReference>
<dbReference type="GO" id="GO:0015297">
    <property type="term" value="F:antiporter activity"/>
    <property type="evidence" value="ECO:0007669"/>
    <property type="project" value="UniProtKB-KW"/>
</dbReference>
<dbReference type="PANTHER" id="PTHR32507">
    <property type="entry name" value="NA(+)/H(+) ANTIPORTER 1"/>
    <property type="match status" value="1"/>
</dbReference>
<feature type="transmembrane region" description="Helical" evidence="13">
    <location>
        <begin position="301"/>
        <end position="320"/>
    </location>
</feature>
<dbReference type="SUPFAM" id="SSF116726">
    <property type="entry name" value="TrkA C-terminal domain-like"/>
    <property type="match status" value="1"/>
</dbReference>
<dbReference type="Gene3D" id="3.30.70.1450">
    <property type="entry name" value="Regulator of K+ conductance, C-terminal domain"/>
    <property type="match status" value="1"/>
</dbReference>
<evidence type="ECO:0000256" key="4">
    <source>
        <dbReference type="ARBA" id="ARBA00022449"/>
    </source>
</evidence>
<dbReference type="PANTHER" id="PTHR32507:SF0">
    <property type="entry name" value="NA(+)_H(+) ANTIPORTER 2-RELATED"/>
    <property type="match status" value="1"/>
</dbReference>
<keyword evidence="3" id="KW-0813">Transport</keyword>
<keyword evidence="8" id="KW-0630">Potassium</keyword>
<feature type="transmembrane region" description="Helical" evidence="13">
    <location>
        <begin position="56"/>
        <end position="76"/>
    </location>
</feature>
<feature type="domain" description="RCK N-terminal" evidence="14">
    <location>
        <begin position="397"/>
        <end position="516"/>
    </location>
</feature>
<keyword evidence="4" id="KW-0050">Antiport</keyword>
<dbReference type="InterPro" id="IPR038770">
    <property type="entry name" value="Na+/solute_symporter_sf"/>
</dbReference>
<dbReference type="KEGG" id="sawl:NGM29_12315"/>
<comment type="subcellular location">
    <subcellularLocation>
        <location evidence="2">Cell membrane</location>
        <topology evidence="2">Multi-pass membrane protein</topology>
    </subcellularLocation>
</comment>
<keyword evidence="12 13" id="KW-0472">Membrane</keyword>
<evidence type="ECO:0000256" key="5">
    <source>
        <dbReference type="ARBA" id="ARBA00022475"/>
    </source>
</evidence>
<evidence type="ECO:0000256" key="8">
    <source>
        <dbReference type="ARBA" id="ARBA00022958"/>
    </source>
</evidence>
<dbReference type="InterPro" id="IPR006037">
    <property type="entry name" value="RCK_C"/>
</dbReference>
<organism evidence="16 17">
    <name type="scientific">Natronosalvus rutilus</name>
    <dbReference type="NCBI Taxonomy" id="2953753"/>
    <lineage>
        <taxon>Archaea</taxon>
        <taxon>Methanobacteriati</taxon>
        <taxon>Methanobacteriota</taxon>
        <taxon>Stenosarchaea group</taxon>
        <taxon>Halobacteria</taxon>
        <taxon>Halobacteriales</taxon>
        <taxon>Natrialbaceae</taxon>
        <taxon>Natronosalvus</taxon>
    </lineage>
</organism>
<feature type="transmembrane region" description="Helical" evidence="13">
    <location>
        <begin position="332"/>
        <end position="353"/>
    </location>
</feature>
<feature type="transmembrane region" description="Helical" evidence="13">
    <location>
        <begin position="186"/>
        <end position="207"/>
    </location>
</feature>
<keyword evidence="11" id="KW-0406">Ion transport</keyword>
<reference evidence="16" key="1">
    <citation type="submission" date="2022-06" db="EMBL/GenBank/DDBJ databases">
        <title>Diverse halophilic archaea isolated from saline environments.</title>
        <authorList>
            <person name="Cui H.-L."/>
        </authorList>
    </citation>
    <scope>NUCLEOTIDE SEQUENCE</scope>
    <source>
        <strain evidence="16">WLHS1</strain>
    </source>
</reference>
<evidence type="ECO:0000256" key="1">
    <source>
        <dbReference type="ARBA" id="ARBA00003660"/>
    </source>
</evidence>
<comment type="function">
    <text evidence="1">Part of a potassium transport system.</text>
</comment>
<dbReference type="Proteomes" id="UP001056855">
    <property type="component" value="Chromosome"/>
</dbReference>
<dbReference type="InterPro" id="IPR006153">
    <property type="entry name" value="Cation/H_exchanger_TM"/>
</dbReference>
<evidence type="ECO:0000256" key="10">
    <source>
        <dbReference type="ARBA" id="ARBA00023027"/>
    </source>
</evidence>
<dbReference type="GO" id="GO:0015079">
    <property type="term" value="F:potassium ion transmembrane transporter activity"/>
    <property type="evidence" value="ECO:0007669"/>
    <property type="project" value="InterPro"/>
</dbReference>
<feature type="transmembrane region" description="Helical" evidence="13">
    <location>
        <begin position="117"/>
        <end position="142"/>
    </location>
</feature>
<dbReference type="PROSITE" id="PS51201">
    <property type="entry name" value="RCK_N"/>
    <property type="match status" value="1"/>
</dbReference>
<evidence type="ECO:0000256" key="13">
    <source>
        <dbReference type="SAM" id="Phobius"/>
    </source>
</evidence>
<dbReference type="Pfam" id="PF02254">
    <property type="entry name" value="TrkA_N"/>
    <property type="match status" value="1"/>
</dbReference>
<name>A0A9E7N8Y2_9EURY</name>
<evidence type="ECO:0000256" key="6">
    <source>
        <dbReference type="ARBA" id="ARBA00022538"/>
    </source>
</evidence>
<dbReference type="RefSeq" id="WP_254156544.1">
    <property type="nucleotide sequence ID" value="NZ_CP100355.1"/>
</dbReference>
<dbReference type="InterPro" id="IPR036291">
    <property type="entry name" value="NAD(P)-bd_dom_sf"/>
</dbReference>
<dbReference type="GO" id="GO:1902600">
    <property type="term" value="P:proton transmembrane transport"/>
    <property type="evidence" value="ECO:0007669"/>
    <property type="project" value="InterPro"/>
</dbReference>
<keyword evidence="5" id="KW-1003">Cell membrane</keyword>
<evidence type="ECO:0000313" key="17">
    <source>
        <dbReference type="Proteomes" id="UP001056855"/>
    </source>
</evidence>
<sequence length="616" mass="65279">MSSILPVIVGILVLGLAAQLLANRLRIPSVLFLILLGLLVGPEGLGFVSIDTFGAGLSTVVGLSVAIIIFDGAFHLRREKLELAPRAIIRLTTLGAAVALGGTALAVRYFLHTDWGIAFLISALLVATGPTVVTPILEVITVREHVEAALEAEGIVNDVTAALLAIVIFETVVVGDERSHVPVYFLQRYAVGIGVGIVVAIVVYALLTRVRQPAGDAPQTARLVVLTGALAAYGLADSIFPETGVAAAGTAGFVLGNLDLPHREEIEGFNRDLTLLVLSFVFISLAALIDVGALLGLGFGGIAVVVAVTLIVRPLIVAAATTHWRFSAGERYFLSLVGPRGIIPASIATLFAIELETAGNSVAAQTLAGTVFLVIFITVVLQAGLARQLAEYFEIEPMRTIIVGGGRVGRTLATRLENRGENVILVDSDSATVERLRQEGFSAHHGDGTSTETLQEVRIDNAKLVVATTADDDTNLLVSQLASTRFDVDRVLARVNTPENVDAFETLDVDAIDVSSATAWTIDNEIERPALAHWMNELGEGHDAQEIVVTAAELIGTTIRDLDSEIPDGCIVAVIARDGETHVPEAGTVLEEGDRVTFIGREDAVRTAVKRFHPRD</sequence>
<keyword evidence="9 13" id="KW-1133">Transmembrane helix</keyword>
<feature type="transmembrane region" description="Helical" evidence="13">
    <location>
        <begin position="6"/>
        <end position="23"/>
    </location>
</feature>
<dbReference type="InterPro" id="IPR036721">
    <property type="entry name" value="RCK_C_sf"/>
</dbReference>
<feature type="transmembrane region" description="Helical" evidence="13">
    <location>
        <begin position="30"/>
        <end position="50"/>
    </location>
</feature>
<dbReference type="GeneID" id="73290843"/>
<protein>
    <submittedName>
        <fullName evidence="16">Cation:proton antiporter</fullName>
    </submittedName>
</protein>
<feature type="transmembrane region" description="Helical" evidence="13">
    <location>
        <begin position="88"/>
        <end position="111"/>
    </location>
</feature>
<proteinExistence type="predicted"/>
<accession>A0A9E7N8Y2</accession>
<feature type="transmembrane region" description="Helical" evidence="13">
    <location>
        <begin position="154"/>
        <end position="174"/>
    </location>
</feature>
<feature type="domain" description="RCK C-terminal" evidence="15">
    <location>
        <begin position="532"/>
        <end position="615"/>
    </location>
</feature>
<feature type="transmembrane region" description="Helical" evidence="13">
    <location>
        <begin position="273"/>
        <end position="295"/>
    </location>
</feature>
<keyword evidence="17" id="KW-1185">Reference proteome</keyword>
<evidence type="ECO:0000256" key="11">
    <source>
        <dbReference type="ARBA" id="ARBA00023065"/>
    </source>
</evidence>
<dbReference type="SUPFAM" id="SSF51735">
    <property type="entry name" value="NAD(P)-binding Rossmann-fold domains"/>
    <property type="match status" value="1"/>
</dbReference>
<dbReference type="PROSITE" id="PS51202">
    <property type="entry name" value="RCK_C"/>
    <property type="match status" value="1"/>
</dbReference>
<dbReference type="EMBL" id="CP100355">
    <property type="protein sequence ID" value="UTF52568.1"/>
    <property type="molecule type" value="Genomic_DNA"/>
</dbReference>
<keyword evidence="7 13" id="KW-0812">Transmembrane</keyword>
<evidence type="ECO:0000256" key="3">
    <source>
        <dbReference type="ARBA" id="ARBA00022448"/>
    </source>
</evidence>
<dbReference type="InterPro" id="IPR006036">
    <property type="entry name" value="K_uptake_TrkA"/>
</dbReference>
<feature type="transmembrane region" description="Helical" evidence="13">
    <location>
        <begin position="365"/>
        <end position="385"/>
    </location>
</feature>
<dbReference type="Gene3D" id="3.40.50.720">
    <property type="entry name" value="NAD(P)-binding Rossmann-like Domain"/>
    <property type="match status" value="1"/>
</dbReference>
<evidence type="ECO:0000256" key="12">
    <source>
        <dbReference type="ARBA" id="ARBA00023136"/>
    </source>
</evidence>
<dbReference type="Pfam" id="PF00999">
    <property type="entry name" value="Na_H_Exchanger"/>
    <property type="match status" value="1"/>
</dbReference>
<keyword evidence="6" id="KW-0633">Potassium transport</keyword>
<dbReference type="GO" id="GO:0005886">
    <property type="term" value="C:plasma membrane"/>
    <property type="evidence" value="ECO:0007669"/>
    <property type="project" value="UniProtKB-SubCell"/>
</dbReference>
<dbReference type="Pfam" id="PF02080">
    <property type="entry name" value="TrkA_C"/>
    <property type="match status" value="1"/>
</dbReference>
<dbReference type="AlphaFoldDB" id="A0A9E7N8Y2"/>
<gene>
    <name evidence="16" type="ORF">NGM29_12315</name>
</gene>
<evidence type="ECO:0000313" key="16">
    <source>
        <dbReference type="EMBL" id="UTF52568.1"/>
    </source>
</evidence>
<evidence type="ECO:0000259" key="15">
    <source>
        <dbReference type="PROSITE" id="PS51202"/>
    </source>
</evidence>
<evidence type="ECO:0000256" key="2">
    <source>
        <dbReference type="ARBA" id="ARBA00004651"/>
    </source>
</evidence>
<evidence type="ECO:0000256" key="7">
    <source>
        <dbReference type="ARBA" id="ARBA00022692"/>
    </source>
</evidence>
<evidence type="ECO:0000259" key="14">
    <source>
        <dbReference type="PROSITE" id="PS51201"/>
    </source>
</evidence>
<evidence type="ECO:0000256" key="9">
    <source>
        <dbReference type="ARBA" id="ARBA00022989"/>
    </source>
</evidence>
<dbReference type="PRINTS" id="PR00335">
    <property type="entry name" value="KUPTAKETRKA"/>
</dbReference>
<dbReference type="InterPro" id="IPR003148">
    <property type="entry name" value="RCK_N"/>
</dbReference>